<dbReference type="Gene3D" id="3.40.50.2000">
    <property type="entry name" value="Glycogen Phosphorylase B"/>
    <property type="match status" value="2"/>
</dbReference>
<sequence length="408" mass="47290">MRICIVVDDYLPNSIKVAAKMMHELALEFVSRNHEVTVVTPGVDLSVPFCLGELDRVKVLRFRSGPIKNISKLKRLINEVLLSRRSWKSLKNYLISNPHDYIIYYSPSIFWFGLVRKLKRIWRAPGYLILRDLFPQWVIDSGLIHKYSPLTFFLRYCEMKNYRVADTIAVQSPANMEWFSKKFPEFKNIQLLYNWATDSTLVLNQRNFYRKRLNLEDKVVFFYGGNIGQAQDMRNILHLAKRMQCNQEVHFLLVGAGDEFDLVKKTLYLESISNVTLLDSVSQEEYKKMLSEFDVGLFTLSVKHQTHNFPGKILEYMRQRKPILGSVNSGNDLQEVIHSAGAGFVSISGQDELFYENAFKFLNSEVRKKCGENSAVLLKQKFSVDSAADAILKSYQSSEIKNSIRYVR</sequence>
<proteinExistence type="predicted"/>
<keyword evidence="2" id="KW-0808">Transferase</keyword>
<dbReference type="CDD" id="cd03794">
    <property type="entry name" value="GT4_WbuB-like"/>
    <property type="match status" value="1"/>
</dbReference>
<dbReference type="Proteomes" id="UP000011873">
    <property type="component" value="Unassembled WGS sequence"/>
</dbReference>
<dbReference type="GO" id="GO:0016757">
    <property type="term" value="F:glycosyltransferase activity"/>
    <property type="evidence" value="ECO:0007669"/>
    <property type="project" value="UniProtKB-KW"/>
</dbReference>
<protein>
    <submittedName>
        <fullName evidence="2">Glycosyltransferase, group 1 family protein</fullName>
        <ecNumber evidence="2">2.4.-.-</ecNumber>
    </submittedName>
</protein>
<evidence type="ECO:0000259" key="1">
    <source>
        <dbReference type="Pfam" id="PF00534"/>
    </source>
</evidence>
<accession>M6C3M9</accession>
<evidence type="ECO:0000313" key="2">
    <source>
        <dbReference type="EMBL" id="EMJ83398.1"/>
    </source>
</evidence>
<organism evidence="2 3">
    <name type="scientific">Leptospira borgpetersenii serovar Hardjo-bovis str. Sponselee</name>
    <dbReference type="NCBI Taxonomy" id="1303729"/>
    <lineage>
        <taxon>Bacteria</taxon>
        <taxon>Pseudomonadati</taxon>
        <taxon>Spirochaetota</taxon>
        <taxon>Spirochaetia</taxon>
        <taxon>Leptospirales</taxon>
        <taxon>Leptospiraceae</taxon>
        <taxon>Leptospira</taxon>
    </lineage>
</organism>
<dbReference type="PANTHER" id="PTHR12526:SF609">
    <property type="entry name" value="LIPOPOLYSACCHARIDE BIOSYNTHESIS PROTEIN"/>
    <property type="match status" value="1"/>
</dbReference>
<dbReference type="SUPFAM" id="SSF53756">
    <property type="entry name" value="UDP-Glycosyltransferase/glycogen phosphorylase"/>
    <property type="match status" value="1"/>
</dbReference>
<dbReference type="EC" id="2.4.-.-" evidence="2"/>
<evidence type="ECO:0000313" key="3">
    <source>
        <dbReference type="Proteomes" id="UP000011873"/>
    </source>
</evidence>
<feature type="domain" description="Glycosyl transferase family 1" evidence="1">
    <location>
        <begin position="207"/>
        <end position="374"/>
    </location>
</feature>
<dbReference type="InterPro" id="IPR001296">
    <property type="entry name" value="Glyco_trans_1"/>
</dbReference>
<name>M6C3M9_LEPBO</name>
<dbReference type="PATRIC" id="fig|1218567.3.peg.1080"/>
<dbReference type="EMBL" id="ANMU01000045">
    <property type="protein sequence ID" value="EMJ83398.1"/>
    <property type="molecule type" value="Genomic_DNA"/>
</dbReference>
<dbReference type="RefSeq" id="WP_011669961.1">
    <property type="nucleotide sequence ID" value="NZ_ANMU01000045.1"/>
</dbReference>
<dbReference type="AlphaFoldDB" id="M6C3M9"/>
<keyword evidence="2" id="KW-0328">Glycosyltransferase</keyword>
<dbReference type="PANTHER" id="PTHR12526">
    <property type="entry name" value="GLYCOSYLTRANSFERASE"/>
    <property type="match status" value="1"/>
</dbReference>
<comment type="caution">
    <text evidence="2">The sequence shown here is derived from an EMBL/GenBank/DDBJ whole genome shotgun (WGS) entry which is preliminary data.</text>
</comment>
<gene>
    <name evidence="2" type="ORF">LEP1GSC016_1669</name>
</gene>
<reference evidence="2 3" key="1">
    <citation type="submission" date="2013-01" db="EMBL/GenBank/DDBJ databases">
        <authorList>
            <person name="Harkins D.M."/>
            <person name="Durkin A.S."/>
            <person name="Brinkac L.M."/>
            <person name="Haft D.H."/>
            <person name="Selengut J.D."/>
            <person name="Sanka R."/>
            <person name="DePew J."/>
            <person name="Purushe J."/>
            <person name="Galloway R.L."/>
            <person name="Vinetz J.M."/>
            <person name="Sutton G.G."/>
            <person name="Nierman W.C."/>
            <person name="Fouts D.E."/>
        </authorList>
    </citation>
    <scope>NUCLEOTIDE SEQUENCE [LARGE SCALE GENOMIC DNA]</scope>
    <source>
        <strain evidence="2 3">Sponselee CDC</strain>
    </source>
</reference>
<dbReference type="Pfam" id="PF00534">
    <property type="entry name" value="Glycos_transf_1"/>
    <property type="match status" value="1"/>
</dbReference>